<organism evidence="7 8">
    <name type="scientific">Cyclocybe aegerita</name>
    <name type="common">Black poplar mushroom</name>
    <name type="synonym">Agrocybe aegerita</name>
    <dbReference type="NCBI Taxonomy" id="1973307"/>
    <lineage>
        <taxon>Eukaryota</taxon>
        <taxon>Fungi</taxon>
        <taxon>Dikarya</taxon>
        <taxon>Basidiomycota</taxon>
        <taxon>Agaricomycotina</taxon>
        <taxon>Agaricomycetes</taxon>
        <taxon>Agaricomycetidae</taxon>
        <taxon>Agaricales</taxon>
        <taxon>Agaricineae</taxon>
        <taxon>Bolbitiaceae</taxon>
        <taxon>Cyclocybe</taxon>
    </lineage>
</organism>
<evidence type="ECO:0000256" key="5">
    <source>
        <dbReference type="SAM" id="MobiDB-lite"/>
    </source>
</evidence>
<sequence>MPRRSTATDGSPRRVKEERVKVKEEKRRKARSEPEEEEHQQDEQEQDGEGEPDEEQDDEGEQASPRGSKRRRTNGDGDSVPSGTQDDEPVLPRVKTLPRGDDGYIPGSIVRIQLHNFVTYDYVQFFPGPYLNMIIGPNGTGKSSIACAIALGLNFPPQILGRSNELNSYVKNGTSSGYIEIELKGPKGKPNLVIRRNISSASKSSSFSLNGHSATGAEIKNKMNELNVQVGNLCSFLPQDRVSEFAAMTPQELLRETQLAAGDPNLTKWHQTLIAAGKDLRALQQTIKTEEDSLKQMKERNEGIERDVQRYKERKRIERAIELLQLLIPVAQYREIREHFLEAKEVQRKWHERVKILQERNAPAHELLKRYAQDYKNAEKERDHLKKKTQEKFKQLKQKNQASLALEQEAQNLTEQLSTLKDEEKARAKQIRVLEGEVQRWREEVAKPPPEGLASDEEIKQASKELQDLKRAVGEKIEDFNEKIRAQVNIKADHARALEHAQKALAAQNNVDVQKLEMLKKWDKDVADAIVWVRDNRHRFKMEVIETPFMRMAMKNDCRKWTNQVEACIGAGQMKTFVAQCKEDVDTLNHYINDEGCLGRKVRITTWWRAHQPETLIPPPMSRDELKEQNFDGYALDYLDYPAGLEWFLTKELNLHRTAIALNTRIDVNRVMDIVARPSSLHPGGANFVYGSTMNIVTRSRYGRRAVSNLTRDVQNARNLTAPSIDPAVKQRLDEAVAQASTQLGLAEGSIKELKQAMSALDPEKEVCDEKEERFKAMKDEKMKEAKRLGTAKTKLSSKQESLAGLRKLPSAEQKQKKLQKQLVSNAEQRMEFAKDYTILVHNIIHEQQRCTVVGLKYLQIAANKAALQDLCDRKDEKYQTALKEYNAVKKANERFQRVKEKSKALRDRSRHILDGVEDDVRDAFENIENPRLQYDSDLKKALEDGTPLPSKEGIDFRTADELDAELETQRAELEMNMNTNPGVVEQYEKRKRDIEQLEAAVAEKKKREERTLGQIKNAKDNWHPALQKLVNSIGAKFSAAFDRIGCAGEIRISENEDYEKWAIDILVKFRDSEKLQLLTAHRQSGGERSLTTILYLMSLTEEARAPFSLVDEINQGMDQRAERVVHNSMVNVTCQPDSAQYFLITPKLLPDLEYHARMKILCVNNGEWLPEERNLSGRMCDMIDGYLARQKGSRSAKDL</sequence>
<dbReference type="Proteomes" id="UP000467700">
    <property type="component" value="Unassembled WGS sequence"/>
</dbReference>
<evidence type="ECO:0000256" key="2">
    <source>
        <dbReference type="ARBA" id="ARBA00018687"/>
    </source>
</evidence>
<evidence type="ECO:0000256" key="1">
    <source>
        <dbReference type="ARBA" id="ARBA00010171"/>
    </source>
</evidence>
<dbReference type="GO" id="GO:0016887">
    <property type="term" value="F:ATP hydrolysis activity"/>
    <property type="evidence" value="ECO:0007669"/>
    <property type="project" value="InterPro"/>
</dbReference>
<dbReference type="SUPFAM" id="SSF52540">
    <property type="entry name" value="P-loop containing nucleoside triphosphate hydrolases"/>
    <property type="match status" value="1"/>
</dbReference>
<dbReference type="InterPro" id="IPR003395">
    <property type="entry name" value="RecF/RecN/SMC_N"/>
</dbReference>
<keyword evidence="8" id="KW-1185">Reference proteome</keyword>
<dbReference type="AlphaFoldDB" id="A0A8S0W6Q7"/>
<dbReference type="GO" id="GO:0005634">
    <property type="term" value="C:nucleus"/>
    <property type="evidence" value="ECO:0007669"/>
    <property type="project" value="TreeGrafter"/>
</dbReference>
<feature type="coiled-coil region" evidence="4">
    <location>
        <begin position="960"/>
        <end position="1015"/>
    </location>
</feature>
<evidence type="ECO:0000259" key="6">
    <source>
        <dbReference type="Pfam" id="PF02463"/>
    </source>
</evidence>
<name>A0A8S0W6Q7_CYCAE</name>
<dbReference type="Pfam" id="PF02463">
    <property type="entry name" value="SMC_N"/>
    <property type="match status" value="1"/>
</dbReference>
<dbReference type="OrthoDB" id="10254973at2759"/>
<dbReference type="EMBL" id="CACVBS010000024">
    <property type="protein sequence ID" value="CAA7259396.1"/>
    <property type="molecule type" value="Genomic_DNA"/>
</dbReference>
<feature type="compositionally biased region" description="Acidic residues" evidence="5">
    <location>
        <begin position="34"/>
        <end position="61"/>
    </location>
</feature>
<dbReference type="PANTHER" id="PTHR45916:SF1">
    <property type="entry name" value="STRUCTURAL MAINTENANCE OF CHROMOSOMES PROTEIN 5"/>
    <property type="match status" value="1"/>
</dbReference>
<proteinExistence type="inferred from homology"/>
<dbReference type="Gene3D" id="3.40.50.300">
    <property type="entry name" value="P-loop containing nucleotide triphosphate hydrolases"/>
    <property type="match status" value="2"/>
</dbReference>
<accession>A0A8S0W6Q7</accession>
<dbReference type="GO" id="GO:0030915">
    <property type="term" value="C:Smc5-Smc6 complex"/>
    <property type="evidence" value="ECO:0007669"/>
    <property type="project" value="TreeGrafter"/>
</dbReference>
<protein>
    <recommendedName>
        <fullName evidence="2">Structural maintenance of chromosomes protein 5</fullName>
    </recommendedName>
</protein>
<evidence type="ECO:0000313" key="7">
    <source>
        <dbReference type="EMBL" id="CAA7259396.1"/>
    </source>
</evidence>
<keyword evidence="3 4" id="KW-0175">Coiled coil</keyword>
<comment type="caution">
    <text evidence="7">The sequence shown here is derived from an EMBL/GenBank/DDBJ whole genome shotgun (WGS) entry which is preliminary data.</text>
</comment>
<reference evidence="7 8" key="1">
    <citation type="submission" date="2020-01" db="EMBL/GenBank/DDBJ databases">
        <authorList>
            <person name="Gupta K D."/>
        </authorList>
    </citation>
    <scope>NUCLEOTIDE SEQUENCE [LARGE SCALE GENOMIC DNA]</scope>
</reference>
<dbReference type="InterPro" id="IPR027417">
    <property type="entry name" value="P-loop_NTPase"/>
</dbReference>
<evidence type="ECO:0000313" key="8">
    <source>
        <dbReference type="Proteomes" id="UP000467700"/>
    </source>
</evidence>
<feature type="domain" description="RecF/RecN/SMC N-terminal" evidence="6">
    <location>
        <begin position="109"/>
        <end position="1146"/>
    </location>
</feature>
<evidence type="ECO:0000256" key="4">
    <source>
        <dbReference type="SAM" id="Coils"/>
    </source>
</evidence>
<dbReference type="PANTHER" id="PTHR45916">
    <property type="entry name" value="STRUCTURAL MAINTENANCE OF CHROMOSOMES PROTEIN 5"/>
    <property type="match status" value="1"/>
</dbReference>
<feature type="compositionally biased region" description="Basic and acidic residues" evidence="5">
    <location>
        <begin position="11"/>
        <end position="33"/>
    </location>
</feature>
<feature type="coiled-coil region" evidence="4">
    <location>
        <begin position="368"/>
        <end position="426"/>
    </location>
</feature>
<feature type="coiled-coil region" evidence="4">
    <location>
        <begin position="280"/>
        <end position="314"/>
    </location>
</feature>
<evidence type="ECO:0000256" key="3">
    <source>
        <dbReference type="ARBA" id="ARBA00023054"/>
    </source>
</evidence>
<comment type="similarity">
    <text evidence="1">Belongs to the SMC family. SMC5 subfamily.</text>
</comment>
<feature type="region of interest" description="Disordered" evidence="5">
    <location>
        <begin position="1"/>
        <end position="102"/>
    </location>
</feature>
<dbReference type="GO" id="GO:0003697">
    <property type="term" value="F:single-stranded DNA binding"/>
    <property type="evidence" value="ECO:0007669"/>
    <property type="project" value="TreeGrafter"/>
</dbReference>
<dbReference type="GO" id="GO:0000724">
    <property type="term" value="P:double-strand break repair via homologous recombination"/>
    <property type="evidence" value="ECO:0007669"/>
    <property type="project" value="TreeGrafter"/>
</dbReference>
<gene>
    <name evidence="7" type="ORF">AAE3_LOCUS1575</name>
</gene>